<feature type="transmembrane region" description="Helical" evidence="1">
    <location>
        <begin position="52"/>
        <end position="74"/>
    </location>
</feature>
<name>A0A8J9VYY2_9NEOP</name>
<keyword evidence="1" id="KW-0472">Membrane</keyword>
<dbReference type="AlphaFoldDB" id="A0A8J9VYY2"/>
<dbReference type="OrthoDB" id="6627079at2759"/>
<sequence>MTEGTFNILVNLIRCDIQKQDIQMRNSNSADLRHMVTLRYLATGDSFHSLAYLFRIPVCTISRLILNCCLALYFTRK</sequence>
<protein>
    <recommendedName>
        <fullName evidence="4">Transposase Helix-turn-helix domain-containing protein</fullName>
    </recommendedName>
</protein>
<reference evidence="2" key="1">
    <citation type="submission" date="2021-12" db="EMBL/GenBank/DDBJ databases">
        <authorList>
            <person name="Martin H S."/>
        </authorList>
    </citation>
    <scope>NUCLEOTIDE SEQUENCE</scope>
</reference>
<proteinExistence type="predicted"/>
<feature type="non-terminal residue" evidence="2">
    <location>
        <position position="77"/>
    </location>
</feature>
<evidence type="ECO:0000313" key="3">
    <source>
        <dbReference type="Proteomes" id="UP000838878"/>
    </source>
</evidence>
<dbReference type="Proteomes" id="UP000838878">
    <property type="component" value="Chromosome 3"/>
</dbReference>
<dbReference type="EMBL" id="OV170223">
    <property type="protein sequence ID" value="CAH0721932.1"/>
    <property type="molecule type" value="Genomic_DNA"/>
</dbReference>
<organism evidence="2 3">
    <name type="scientific">Brenthis ino</name>
    <name type="common">lesser marbled fritillary</name>
    <dbReference type="NCBI Taxonomy" id="405034"/>
    <lineage>
        <taxon>Eukaryota</taxon>
        <taxon>Metazoa</taxon>
        <taxon>Ecdysozoa</taxon>
        <taxon>Arthropoda</taxon>
        <taxon>Hexapoda</taxon>
        <taxon>Insecta</taxon>
        <taxon>Pterygota</taxon>
        <taxon>Neoptera</taxon>
        <taxon>Endopterygota</taxon>
        <taxon>Lepidoptera</taxon>
        <taxon>Glossata</taxon>
        <taxon>Ditrysia</taxon>
        <taxon>Papilionoidea</taxon>
        <taxon>Nymphalidae</taxon>
        <taxon>Heliconiinae</taxon>
        <taxon>Argynnini</taxon>
        <taxon>Brenthis</taxon>
    </lineage>
</organism>
<keyword evidence="1" id="KW-0812">Transmembrane</keyword>
<gene>
    <name evidence="2" type="ORF">BINO364_LOCUS7965</name>
</gene>
<keyword evidence="1" id="KW-1133">Transmembrane helix</keyword>
<keyword evidence="3" id="KW-1185">Reference proteome</keyword>
<evidence type="ECO:0000313" key="2">
    <source>
        <dbReference type="EMBL" id="CAH0721932.1"/>
    </source>
</evidence>
<evidence type="ECO:0008006" key="4">
    <source>
        <dbReference type="Google" id="ProtNLM"/>
    </source>
</evidence>
<accession>A0A8J9VYY2</accession>
<evidence type="ECO:0000256" key="1">
    <source>
        <dbReference type="SAM" id="Phobius"/>
    </source>
</evidence>